<dbReference type="Pfam" id="PF01381">
    <property type="entry name" value="HTH_3"/>
    <property type="match status" value="1"/>
</dbReference>
<dbReference type="SMART" id="SM00530">
    <property type="entry name" value="HTH_XRE"/>
    <property type="match status" value="1"/>
</dbReference>
<dbReference type="PANTHER" id="PTHR46558:SF11">
    <property type="entry name" value="HTH-TYPE TRANSCRIPTIONAL REGULATOR XRE"/>
    <property type="match status" value="1"/>
</dbReference>
<dbReference type="InterPro" id="IPR010982">
    <property type="entry name" value="Lambda_DNA-bd_dom_sf"/>
</dbReference>
<feature type="domain" description="HTH cro/C1-type" evidence="2">
    <location>
        <begin position="8"/>
        <end position="62"/>
    </location>
</feature>
<evidence type="ECO:0000256" key="1">
    <source>
        <dbReference type="ARBA" id="ARBA00023125"/>
    </source>
</evidence>
<dbReference type="RefSeq" id="WP_119149101.1">
    <property type="nucleotide sequence ID" value="NZ_JBHSOV010000021.1"/>
</dbReference>
<protein>
    <submittedName>
        <fullName evidence="3">XRE family transcriptional regulator</fullName>
    </submittedName>
</protein>
<dbReference type="Gene3D" id="1.10.260.40">
    <property type="entry name" value="lambda repressor-like DNA-binding domains"/>
    <property type="match status" value="1"/>
</dbReference>
<sequence length="121" mass="13755">MTTFGNRLKYARNGKKLTQTDVANKLGIDFTTISKYENNKSEPDNEILRELASLYEVSVGWLITGSTSGHEDTDPNRITVNGATELLSNEEGLFLLDNLEMYRLLKAKREKDRRKKEEAGE</sequence>
<dbReference type="AlphaFoldDB" id="A0A398CWY2"/>
<dbReference type="InterPro" id="IPR001387">
    <property type="entry name" value="Cro/C1-type_HTH"/>
</dbReference>
<evidence type="ECO:0000313" key="3">
    <source>
        <dbReference type="EMBL" id="RIE03711.1"/>
    </source>
</evidence>
<dbReference type="EMBL" id="QXJM01000032">
    <property type="protein sequence ID" value="RIE03711.1"/>
    <property type="molecule type" value="Genomic_DNA"/>
</dbReference>
<keyword evidence="4" id="KW-1185">Reference proteome</keyword>
<gene>
    <name evidence="3" type="ORF">D3H35_10470</name>
</gene>
<dbReference type="GO" id="GO:0003677">
    <property type="term" value="F:DNA binding"/>
    <property type="evidence" value="ECO:0007669"/>
    <property type="project" value="UniProtKB-KW"/>
</dbReference>
<proteinExistence type="predicted"/>
<evidence type="ECO:0000259" key="2">
    <source>
        <dbReference type="PROSITE" id="PS50943"/>
    </source>
</evidence>
<dbReference type="PANTHER" id="PTHR46558">
    <property type="entry name" value="TRACRIPTIONAL REGULATORY PROTEIN-RELATED-RELATED"/>
    <property type="match status" value="1"/>
</dbReference>
<dbReference type="OrthoDB" id="2365258at2"/>
<dbReference type="PROSITE" id="PS50943">
    <property type="entry name" value="HTH_CROC1"/>
    <property type="match status" value="1"/>
</dbReference>
<reference evidence="3 4" key="1">
    <citation type="submission" date="2018-09" db="EMBL/GenBank/DDBJ databases">
        <title>Cohnella cavernae sp. nov., isolated from a karst cave.</title>
        <authorList>
            <person name="Zhu H."/>
        </authorList>
    </citation>
    <scope>NUCLEOTIDE SEQUENCE [LARGE SCALE GENOMIC DNA]</scope>
    <source>
        <strain evidence="3 4">K2E09-144</strain>
    </source>
</reference>
<accession>A0A398CWY2</accession>
<name>A0A398CWY2_9BACL</name>
<evidence type="ECO:0000313" key="4">
    <source>
        <dbReference type="Proteomes" id="UP000266340"/>
    </source>
</evidence>
<comment type="caution">
    <text evidence="3">The sequence shown here is derived from an EMBL/GenBank/DDBJ whole genome shotgun (WGS) entry which is preliminary data.</text>
</comment>
<organism evidence="3 4">
    <name type="scientific">Cohnella faecalis</name>
    <dbReference type="NCBI Taxonomy" id="2315694"/>
    <lineage>
        <taxon>Bacteria</taxon>
        <taxon>Bacillati</taxon>
        <taxon>Bacillota</taxon>
        <taxon>Bacilli</taxon>
        <taxon>Bacillales</taxon>
        <taxon>Paenibacillaceae</taxon>
        <taxon>Cohnella</taxon>
    </lineage>
</organism>
<dbReference type="Proteomes" id="UP000266340">
    <property type="component" value="Unassembled WGS sequence"/>
</dbReference>
<dbReference type="SUPFAM" id="SSF47413">
    <property type="entry name" value="lambda repressor-like DNA-binding domains"/>
    <property type="match status" value="1"/>
</dbReference>
<dbReference type="CDD" id="cd00093">
    <property type="entry name" value="HTH_XRE"/>
    <property type="match status" value="1"/>
</dbReference>
<keyword evidence="1" id="KW-0238">DNA-binding</keyword>